<reference evidence="1 2" key="1">
    <citation type="submission" date="2024-08" db="EMBL/GenBank/DDBJ databases">
        <title>Gnathostoma spinigerum genome.</title>
        <authorList>
            <person name="Gonzalez-Bertolin B."/>
            <person name="Monzon S."/>
            <person name="Zaballos A."/>
            <person name="Jimenez P."/>
            <person name="Dekumyoy P."/>
            <person name="Varona S."/>
            <person name="Cuesta I."/>
            <person name="Sumanam S."/>
            <person name="Adisakwattana P."/>
            <person name="Gasser R.B."/>
            <person name="Hernandez-Gonzalez A."/>
            <person name="Young N.D."/>
            <person name="Perteguer M.J."/>
        </authorList>
    </citation>
    <scope>NUCLEOTIDE SEQUENCE [LARGE SCALE GENOMIC DNA]</scope>
    <source>
        <strain evidence="1">AL3</strain>
        <tissue evidence="1">Liver</tissue>
    </source>
</reference>
<dbReference type="EMBL" id="JBGFUD010002213">
    <property type="protein sequence ID" value="MFH4977325.1"/>
    <property type="molecule type" value="Genomic_DNA"/>
</dbReference>
<organism evidence="1 2">
    <name type="scientific">Gnathostoma spinigerum</name>
    <dbReference type="NCBI Taxonomy" id="75299"/>
    <lineage>
        <taxon>Eukaryota</taxon>
        <taxon>Metazoa</taxon>
        <taxon>Ecdysozoa</taxon>
        <taxon>Nematoda</taxon>
        <taxon>Chromadorea</taxon>
        <taxon>Rhabditida</taxon>
        <taxon>Spirurina</taxon>
        <taxon>Gnathostomatomorpha</taxon>
        <taxon>Gnathostomatoidea</taxon>
        <taxon>Gnathostomatidae</taxon>
        <taxon>Gnathostoma</taxon>
    </lineage>
</organism>
<dbReference type="Proteomes" id="UP001608902">
    <property type="component" value="Unassembled WGS sequence"/>
</dbReference>
<protein>
    <submittedName>
        <fullName evidence="1">Uncharacterized protein</fullName>
    </submittedName>
</protein>
<name>A0ABD6EM18_9BILA</name>
<evidence type="ECO:0000313" key="2">
    <source>
        <dbReference type="Proteomes" id="UP001608902"/>
    </source>
</evidence>
<gene>
    <name evidence="1" type="ORF">AB6A40_004034</name>
</gene>
<evidence type="ECO:0000313" key="1">
    <source>
        <dbReference type="EMBL" id="MFH4977325.1"/>
    </source>
</evidence>
<sequence>MADGVGVVGVDMGDGVIHMAVSMARIVLIQSCGEPK</sequence>
<keyword evidence="2" id="KW-1185">Reference proteome</keyword>
<dbReference type="AlphaFoldDB" id="A0ABD6EM18"/>
<accession>A0ABD6EM18</accession>
<proteinExistence type="predicted"/>
<comment type="caution">
    <text evidence="1">The sequence shown here is derived from an EMBL/GenBank/DDBJ whole genome shotgun (WGS) entry which is preliminary data.</text>
</comment>